<gene>
    <name evidence="2" type="ORF">SAMN04487909_1211</name>
</gene>
<dbReference type="PANTHER" id="PTHR10151">
    <property type="entry name" value="ECTONUCLEOTIDE PYROPHOSPHATASE/PHOSPHODIESTERASE"/>
    <property type="match status" value="1"/>
</dbReference>
<dbReference type="EMBL" id="FNED01000021">
    <property type="protein sequence ID" value="SDJ56567.1"/>
    <property type="molecule type" value="Genomic_DNA"/>
</dbReference>
<dbReference type="Gene3D" id="3.40.720.10">
    <property type="entry name" value="Alkaline Phosphatase, subunit A"/>
    <property type="match status" value="1"/>
</dbReference>
<dbReference type="InterPro" id="IPR002591">
    <property type="entry name" value="Phosphodiest/P_Trfase"/>
</dbReference>
<dbReference type="InterPro" id="IPR017850">
    <property type="entry name" value="Alkaline_phosphatase_core_sf"/>
</dbReference>
<evidence type="ECO:0000313" key="2">
    <source>
        <dbReference type="EMBL" id="SDJ56567.1"/>
    </source>
</evidence>
<dbReference type="RefSeq" id="WP_322788424.1">
    <property type="nucleotide sequence ID" value="NZ_FNED01000021.1"/>
</dbReference>
<dbReference type="Pfam" id="PF01663">
    <property type="entry name" value="Phosphodiest"/>
    <property type="match status" value="1"/>
</dbReference>
<evidence type="ECO:0000256" key="1">
    <source>
        <dbReference type="SAM" id="MobiDB-lite"/>
    </source>
</evidence>
<dbReference type="PANTHER" id="PTHR10151:SF120">
    <property type="entry name" value="BIS(5'-ADENOSYL)-TRIPHOSPHATASE"/>
    <property type="match status" value="1"/>
</dbReference>
<evidence type="ECO:0000313" key="3">
    <source>
        <dbReference type="Proteomes" id="UP000182836"/>
    </source>
</evidence>
<feature type="region of interest" description="Disordered" evidence="1">
    <location>
        <begin position="1"/>
        <end position="20"/>
    </location>
</feature>
<sequence>GEIFHKSSDPLNTQSIPSPTDSGKPVMLLIIDSLMDKPLREAIRTGRAPALQFLLAHGNYFPEVVSSFPTMSVTIDGTLLTGTNPDQHRIPGLVWYDTSEQRLVNYGSGGTIETLKSGPMSIVKDSLYNLNNVHLSREVKTIHEQLEERGNSSASINTLLYRGNTMHRLDLPRIIANQQNFPPQLETFGPTFLSLGSFAQIHSQNRTHFNLVKSYGLNDRFSAQEIKYLIEKGQLPSFTIAYFPELDQAVHKYGPTETEKIEEVDRQLQHIFAAYGSWEAAMNNTTWVVMGDSGQTFIHGDRNKALISLRQLLAPYRIVKLGKPVKDDDQIVLAVNERMAYVYSLDKRVPLIQIAKLLQTDARIDVIAWKEGKDIHVMAGNKGGQLSYRRKGNYIDPYHQTWSLTGNLSILDIEAKGKHITYHNYPDALARLYSALHSHPGRQLVVTASPGYELVGENSPTHLNGGGHGSLHKQDSLVPMIVTGTDTAPKHLRIVDIKDWVLQLIQ</sequence>
<protein>
    <submittedName>
        <fullName evidence="2">Predicted pyrophosphatase or phosphodiesterase, AlkP superfamily</fullName>
    </submittedName>
</protein>
<dbReference type="SUPFAM" id="SSF53649">
    <property type="entry name" value="Alkaline phosphatase-like"/>
    <property type="match status" value="1"/>
</dbReference>
<dbReference type="Proteomes" id="UP000182836">
    <property type="component" value="Unassembled WGS sequence"/>
</dbReference>
<organism evidence="2 3">
    <name type="scientific">Aneurinibacillus migulanus</name>
    <name type="common">Bacillus migulanus</name>
    <dbReference type="NCBI Taxonomy" id="47500"/>
    <lineage>
        <taxon>Bacteria</taxon>
        <taxon>Bacillati</taxon>
        <taxon>Bacillota</taxon>
        <taxon>Bacilli</taxon>
        <taxon>Bacillales</taxon>
        <taxon>Paenibacillaceae</taxon>
        <taxon>Aneurinibacillus group</taxon>
        <taxon>Aneurinibacillus</taxon>
    </lineage>
</organism>
<proteinExistence type="predicted"/>
<feature type="compositionally biased region" description="Polar residues" evidence="1">
    <location>
        <begin position="9"/>
        <end position="20"/>
    </location>
</feature>
<feature type="non-terminal residue" evidence="2">
    <location>
        <position position="1"/>
    </location>
</feature>
<dbReference type="AlphaFoldDB" id="A0A1G8USM9"/>
<reference evidence="2 3" key="1">
    <citation type="submission" date="2016-10" db="EMBL/GenBank/DDBJ databases">
        <authorList>
            <person name="de Groot N.N."/>
        </authorList>
    </citation>
    <scope>NUCLEOTIDE SEQUENCE [LARGE SCALE GENOMIC DNA]</scope>
    <source>
        <strain evidence="2 3">DSM 2895</strain>
    </source>
</reference>
<dbReference type="GO" id="GO:0016787">
    <property type="term" value="F:hydrolase activity"/>
    <property type="evidence" value="ECO:0007669"/>
    <property type="project" value="UniProtKB-ARBA"/>
</dbReference>
<name>A0A1G8USM9_ANEMI</name>
<accession>A0A1G8USM9</accession>